<dbReference type="GO" id="GO:0005737">
    <property type="term" value="C:cytoplasm"/>
    <property type="evidence" value="ECO:0007669"/>
    <property type="project" value="UniProtKB-SubCell"/>
</dbReference>
<dbReference type="GO" id="GO:0008033">
    <property type="term" value="P:tRNA processing"/>
    <property type="evidence" value="ECO:0007669"/>
    <property type="project" value="UniProtKB-KW"/>
</dbReference>
<keyword evidence="8" id="KW-0547">Nucleotide-binding</keyword>
<proteinExistence type="inferred from homology"/>
<evidence type="ECO:0000256" key="1">
    <source>
        <dbReference type="ARBA" id="ARBA00004496"/>
    </source>
</evidence>
<sequence>MAEIIENPTDAQIDEIITQMHDGKIIVYPTDTIYGIGANIFNAQAIRKTFYVKQRSVNKPLSIIVHNRRQIDEIAYTNPKINKILKKLLPGSYTILLNKKPIINDMITAHMTTVGIRIPDNQITYKLTRDFPITTTSANITHKPTPDNIIDIQRQLKDKITTYIDTGVMADNTPSTIIDLTQQYPKIIREAKTDNNIEKILEIKLY</sequence>
<keyword evidence="6" id="KW-0819">tRNA processing</keyword>
<evidence type="ECO:0000256" key="3">
    <source>
        <dbReference type="ARBA" id="ARBA00012584"/>
    </source>
</evidence>
<comment type="catalytic activity">
    <reaction evidence="11">
        <text>L-threonine + hydrogencarbonate + ATP = L-threonylcarbamoyladenylate + diphosphate + H2O</text>
        <dbReference type="Rhea" id="RHEA:36407"/>
        <dbReference type="ChEBI" id="CHEBI:15377"/>
        <dbReference type="ChEBI" id="CHEBI:17544"/>
        <dbReference type="ChEBI" id="CHEBI:30616"/>
        <dbReference type="ChEBI" id="CHEBI:33019"/>
        <dbReference type="ChEBI" id="CHEBI:57926"/>
        <dbReference type="ChEBI" id="CHEBI:73682"/>
        <dbReference type="EC" id="2.7.7.87"/>
    </reaction>
</comment>
<dbReference type="Gene3D" id="3.90.870.10">
    <property type="entry name" value="DHBP synthase"/>
    <property type="match status" value="1"/>
</dbReference>
<dbReference type="Proteomes" id="UP000246004">
    <property type="component" value="Unassembled WGS sequence"/>
</dbReference>
<keyword evidence="7 14" id="KW-0548">Nucleotidyltransferase</keyword>
<keyword evidence="5 14" id="KW-0808">Transferase</keyword>
<dbReference type="NCBIfam" id="TIGR00057">
    <property type="entry name" value="L-threonylcarbamoyladenylate synthase"/>
    <property type="match status" value="1"/>
</dbReference>
<evidence type="ECO:0000256" key="11">
    <source>
        <dbReference type="ARBA" id="ARBA00048366"/>
    </source>
</evidence>
<evidence type="ECO:0000256" key="7">
    <source>
        <dbReference type="ARBA" id="ARBA00022695"/>
    </source>
</evidence>
<gene>
    <name evidence="14" type="primary">ywlC</name>
    <name evidence="13" type="ORF">ASJ82_00545</name>
    <name evidence="14" type="ORF">MSCUN_11870</name>
</gene>
<evidence type="ECO:0000256" key="10">
    <source>
        <dbReference type="ARBA" id="ARBA00029774"/>
    </source>
</evidence>
<evidence type="ECO:0000256" key="4">
    <source>
        <dbReference type="ARBA" id="ARBA00022490"/>
    </source>
</evidence>
<keyword evidence="9" id="KW-0067">ATP-binding</keyword>
<evidence type="ECO:0000313" key="14">
    <source>
        <dbReference type="EMBL" id="PWL07944.1"/>
    </source>
</evidence>
<dbReference type="EC" id="2.7.7.87" evidence="3"/>
<dbReference type="PANTHER" id="PTHR17490">
    <property type="entry name" value="SUA5"/>
    <property type="match status" value="1"/>
</dbReference>
<dbReference type="RefSeq" id="WP_095608736.1">
    <property type="nucleotide sequence ID" value="NZ_LMVN01000019.1"/>
</dbReference>
<dbReference type="InterPro" id="IPR050156">
    <property type="entry name" value="TC-AMP_synthase_SUA5"/>
</dbReference>
<dbReference type="InterPro" id="IPR017945">
    <property type="entry name" value="DHBP_synth_RibB-like_a/b_dom"/>
</dbReference>
<dbReference type="GO" id="GO:0006450">
    <property type="term" value="P:regulation of translational fidelity"/>
    <property type="evidence" value="ECO:0007669"/>
    <property type="project" value="TreeGrafter"/>
</dbReference>
<evidence type="ECO:0000313" key="16">
    <source>
        <dbReference type="Proteomes" id="UP000246004"/>
    </source>
</evidence>
<dbReference type="Proteomes" id="UP000217528">
    <property type="component" value="Unassembled WGS sequence"/>
</dbReference>
<dbReference type="GO" id="GO:0003725">
    <property type="term" value="F:double-stranded RNA binding"/>
    <property type="evidence" value="ECO:0007669"/>
    <property type="project" value="InterPro"/>
</dbReference>
<evidence type="ECO:0000256" key="5">
    <source>
        <dbReference type="ARBA" id="ARBA00022679"/>
    </source>
</evidence>
<dbReference type="PANTHER" id="PTHR17490:SF16">
    <property type="entry name" value="THREONYLCARBAMOYL-AMP SYNTHASE"/>
    <property type="match status" value="1"/>
</dbReference>
<feature type="domain" description="YrdC-like" evidence="12">
    <location>
        <begin position="10"/>
        <end position="193"/>
    </location>
</feature>
<dbReference type="GO" id="GO:0005524">
    <property type="term" value="F:ATP binding"/>
    <property type="evidence" value="ECO:0007669"/>
    <property type="project" value="UniProtKB-KW"/>
</dbReference>
<dbReference type="GO" id="GO:0000049">
    <property type="term" value="F:tRNA binding"/>
    <property type="evidence" value="ECO:0007669"/>
    <property type="project" value="TreeGrafter"/>
</dbReference>
<comment type="similarity">
    <text evidence="2">Belongs to the SUA5 family.</text>
</comment>
<dbReference type="InterPro" id="IPR006070">
    <property type="entry name" value="Sua5-like_dom"/>
</dbReference>
<evidence type="ECO:0000256" key="8">
    <source>
        <dbReference type="ARBA" id="ARBA00022741"/>
    </source>
</evidence>
<reference evidence="13 15" key="2">
    <citation type="journal article" date="2017" name="BMC Genomics">
        <title>Genomic analysis of methanogenic archaea reveals a shift towards energy conservation.</title>
        <authorList>
            <person name="Gilmore S.P."/>
            <person name="Henske J.K."/>
            <person name="Sexton J.A."/>
            <person name="Solomon K.V."/>
            <person name="Seppala S."/>
            <person name="Yoo J.I."/>
            <person name="Huyett L.M."/>
            <person name="Pressman A."/>
            <person name="Cogan J.Z."/>
            <person name="Kivenson V."/>
            <person name="Peng X."/>
            <person name="Tan Y."/>
            <person name="Valentine D.L."/>
            <person name="O'Malley M.A."/>
        </authorList>
    </citation>
    <scope>NUCLEOTIDE SEQUENCE [LARGE SCALE GENOMIC DNA]</scope>
    <source>
        <strain evidence="13 15">1R-7</strain>
    </source>
</reference>
<reference evidence="14 16" key="1">
    <citation type="submission" date="2016-04" db="EMBL/GenBank/DDBJ databases">
        <title>Genome sequence of Methanosphaera cuniculi DSM 4103.</title>
        <authorList>
            <person name="Poehlein A."/>
            <person name="Seedorf H."/>
            <person name="Daniel R."/>
        </authorList>
    </citation>
    <scope>NUCLEOTIDE SEQUENCE [LARGE SCALE GENOMIC DNA]</scope>
    <source>
        <strain evidence="14 16">DSM 4103</strain>
    </source>
</reference>
<comment type="caution">
    <text evidence="13">The sequence shown here is derived from an EMBL/GenBank/DDBJ whole genome shotgun (WGS) entry which is preliminary data.</text>
</comment>
<evidence type="ECO:0000313" key="15">
    <source>
        <dbReference type="Proteomes" id="UP000217528"/>
    </source>
</evidence>
<dbReference type="SUPFAM" id="SSF55821">
    <property type="entry name" value="YrdC/RibB"/>
    <property type="match status" value="1"/>
</dbReference>
<evidence type="ECO:0000256" key="2">
    <source>
        <dbReference type="ARBA" id="ARBA00007663"/>
    </source>
</evidence>
<comment type="subcellular location">
    <subcellularLocation>
        <location evidence="1">Cytoplasm</location>
    </subcellularLocation>
</comment>
<name>A0A2A2HDJ3_9EURY</name>
<accession>A0A2A2HDJ3</accession>
<dbReference type="EMBL" id="LMVN01000019">
    <property type="protein sequence ID" value="PAV07366.1"/>
    <property type="molecule type" value="Genomic_DNA"/>
</dbReference>
<dbReference type="PROSITE" id="PS51163">
    <property type="entry name" value="YRDC"/>
    <property type="match status" value="1"/>
</dbReference>
<dbReference type="AlphaFoldDB" id="A0A2A2HDJ3"/>
<organism evidence="13 15">
    <name type="scientific">Methanosphaera cuniculi</name>
    <dbReference type="NCBI Taxonomy" id="1077256"/>
    <lineage>
        <taxon>Archaea</taxon>
        <taxon>Methanobacteriati</taxon>
        <taxon>Methanobacteriota</taxon>
        <taxon>Methanomada group</taxon>
        <taxon>Methanobacteria</taxon>
        <taxon>Methanobacteriales</taxon>
        <taxon>Methanobacteriaceae</taxon>
        <taxon>Methanosphaera</taxon>
    </lineage>
</organism>
<dbReference type="EMBL" id="LWMS01000042">
    <property type="protein sequence ID" value="PWL07944.1"/>
    <property type="molecule type" value="Genomic_DNA"/>
</dbReference>
<protein>
    <recommendedName>
        <fullName evidence="10">L-threonylcarbamoyladenylate synthase</fullName>
        <ecNumber evidence="3">2.7.7.87</ecNumber>
    </recommendedName>
    <alternativeName>
        <fullName evidence="10">L-threonylcarbamoyladenylate synthase</fullName>
    </alternativeName>
</protein>
<evidence type="ECO:0000256" key="6">
    <source>
        <dbReference type="ARBA" id="ARBA00022694"/>
    </source>
</evidence>
<keyword evidence="4" id="KW-0963">Cytoplasm</keyword>
<evidence type="ECO:0000256" key="9">
    <source>
        <dbReference type="ARBA" id="ARBA00022840"/>
    </source>
</evidence>
<keyword evidence="15" id="KW-1185">Reference proteome</keyword>
<evidence type="ECO:0000259" key="12">
    <source>
        <dbReference type="PROSITE" id="PS51163"/>
    </source>
</evidence>
<dbReference type="Pfam" id="PF01300">
    <property type="entry name" value="Sua5_yciO_yrdC"/>
    <property type="match status" value="1"/>
</dbReference>
<dbReference type="OrthoDB" id="39992at2157"/>
<dbReference type="GO" id="GO:0061710">
    <property type="term" value="F:L-threonylcarbamoyladenylate synthase"/>
    <property type="evidence" value="ECO:0007669"/>
    <property type="project" value="UniProtKB-EC"/>
</dbReference>
<evidence type="ECO:0000313" key="13">
    <source>
        <dbReference type="EMBL" id="PAV07366.1"/>
    </source>
</evidence>